<dbReference type="Pfam" id="PF11367">
    <property type="entry name" value="Tail_completion_gp17"/>
    <property type="match status" value="1"/>
</dbReference>
<proteinExistence type="predicted"/>
<accession>A0ABQ3F848</accession>
<dbReference type="RefSeq" id="WP_189380189.1">
    <property type="nucleotide sequence ID" value="NZ_BMYI01000001.1"/>
</dbReference>
<evidence type="ECO:0000313" key="1">
    <source>
        <dbReference type="EMBL" id="GHC12519.1"/>
    </source>
</evidence>
<dbReference type="Proteomes" id="UP000658305">
    <property type="component" value="Unassembled WGS sequence"/>
</dbReference>
<dbReference type="Gene3D" id="3.30.2000.30">
    <property type="match status" value="1"/>
</dbReference>
<gene>
    <name evidence="1" type="ORF">GCM10007291_07220</name>
</gene>
<protein>
    <recommendedName>
        <fullName evidence="3">DUF3168 domain-containing protein</fullName>
    </recommendedName>
</protein>
<dbReference type="InterPro" id="IPR021508">
    <property type="entry name" value="Gp17-like"/>
</dbReference>
<reference evidence="2" key="1">
    <citation type="journal article" date="2019" name="Int. J. Syst. Evol. Microbiol.">
        <title>The Global Catalogue of Microorganisms (GCM) 10K type strain sequencing project: providing services to taxonomists for standard genome sequencing and annotation.</title>
        <authorList>
            <consortium name="The Broad Institute Genomics Platform"/>
            <consortium name="The Broad Institute Genome Sequencing Center for Infectious Disease"/>
            <person name="Wu L."/>
            <person name="Ma J."/>
        </authorList>
    </citation>
    <scope>NUCLEOTIDE SEQUENCE [LARGE SCALE GENOMIC DNA]</scope>
    <source>
        <strain evidence="2">KCTC 23298</strain>
    </source>
</reference>
<evidence type="ECO:0008006" key="3">
    <source>
        <dbReference type="Google" id="ProtNLM"/>
    </source>
</evidence>
<name>A0ABQ3F848_9RHOB</name>
<evidence type="ECO:0000313" key="2">
    <source>
        <dbReference type="Proteomes" id="UP000658305"/>
    </source>
</evidence>
<organism evidence="1 2">
    <name type="scientific">Gemmobacter nanjingensis</name>
    <dbReference type="NCBI Taxonomy" id="488454"/>
    <lineage>
        <taxon>Bacteria</taxon>
        <taxon>Pseudomonadati</taxon>
        <taxon>Pseudomonadota</taxon>
        <taxon>Alphaproteobacteria</taxon>
        <taxon>Rhodobacterales</taxon>
        <taxon>Paracoccaceae</taxon>
        <taxon>Gemmobacter</taxon>
    </lineage>
</organism>
<dbReference type="InterPro" id="IPR053745">
    <property type="entry name" value="Viral_Tail_Comp_sf"/>
</dbReference>
<keyword evidence="2" id="KW-1185">Reference proteome</keyword>
<dbReference type="EMBL" id="BMYI01000001">
    <property type="protein sequence ID" value="GHC12519.1"/>
    <property type="molecule type" value="Genomic_DNA"/>
</dbReference>
<sequence length="139" mass="14653">MADGPGLALQKALITVLRANAGVSALVGARVYDEPPQAVAFPYVRIGNLDLSPERLSCVDDHSIVFSVEAHSRPTSGRVEAARIADAVRVALNDQEAVINAAMTGYSADWCTYMTQTANRAADGESYVAIVAFEAALAD</sequence>
<comment type="caution">
    <text evidence="1">The sequence shown here is derived from an EMBL/GenBank/DDBJ whole genome shotgun (WGS) entry which is preliminary data.</text>
</comment>